<dbReference type="Proteomes" id="UP000256645">
    <property type="component" value="Unassembled WGS sequence"/>
</dbReference>
<protein>
    <submittedName>
        <fullName evidence="1">Uncharacterized protein</fullName>
    </submittedName>
</protein>
<gene>
    <name evidence="1" type="ORF">BP6252_11473</name>
</gene>
<dbReference type="OrthoDB" id="6133115at2759"/>
<comment type="caution">
    <text evidence="1">The sequence shown here is derived from an EMBL/GenBank/DDBJ whole genome shotgun (WGS) entry which is preliminary data.</text>
</comment>
<proteinExistence type="predicted"/>
<dbReference type="EMBL" id="PDLM01000014">
    <property type="protein sequence ID" value="RDW62040.1"/>
    <property type="molecule type" value="Genomic_DNA"/>
</dbReference>
<evidence type="ECO:0000313" key="2">
    <source>
        <dbReference type="Proteomes" id="UP000256645"/>
    </source>
</evidence>
<evidence type="ECO:0000313" key="1">
    <source>
        <dbReference type="EMBL" id="RDW62040.1"/>
    </source>
</evidence>
<reference evidence="1 2" key="1">
    <citation type="journal article" date="2018" name="IMA Fungus">
        <title>IMA Genome-F 9: Draft genome sequence of Annulohypoxylon stygium, Aspergillus mulundensis, Berkeleyomyces basicola (syn. Thielaviopsis basicola), Ceratocystis smalleyi, two Cercospora beticola strains, Coleophoma cylindrospora, Fusarium fracticaudum, Phialophora cf. hyalina, and Morchella septimelata.</title>
        <authorList>
            <person name="Wingfield B.D."/>
            <person name="Bills G.F."/>
            <person name="Dong Y."/>
            <person name="Huang W."/>
            <person name="Nel W.J."/>
            <person name="Swalarsk-Parry B.S."/>
            <person name="Vaghefi N."/>
            <person name="Wilken P.M."/>
            <person name="An Z."/>
            <person name="de Beer Z.W."/>
            <person name="De Vos L."/>
            <person name="Chen L."/>
            <person name="Duong T.A."/>
            <person name="Gao Y."/>
            <person name="Hammerbacher A."/>
            <person name="Kikkert J.R."/>
            <person name="Li Y."/>
            <person name="Li H."/>
            <person name="Li K."/>
            <person name="Li Q."/>
            <person name="Liu X."/>
            <person name="Ma X."/>
            <person name="Naidoo K."/>
            <person name="Pethybridge S.J."/>
            <person name="Sun J."/>
            <person name="Steenkamp E.T."/>
            <person name="van der Nest M.A."/>
            <person name="van Wyk S."/>
            <person name="Wingfield M.J."/>
            <person name="Xiong C."/>
            <person name="Yue Q."/>
            <person name="Zhang X."/>
        </authorList>
    </citation>
    <scope>NUCLEOTIDE SEQUENCE [LARGE SCALE GENOMIC DNA]</scope>
    <source>
        <strain evidence="1 2">BP6252</strain>
    </source>
</reference>
<organism evidence="1 2">
    <name type="scientific">Coleophoma cylindrospora</name>
    <dbReference type="NCBI Taxonomy" id="1849047"/>
    <lineage>
        <taxon>Eukaryota</taxon>
        <taxon>Fungi</taxon>
        <taxon>Dikarya</taxon>
        <taxon>Ascomycota</taxon>
        <taxon>Pezizomycotina</taxon>
        <taxon>Leotiomycetes</taxon>
        <taxon>Helotiales</taxon>
        <taxon>Dermateaceae</taxon>
        <taxon>Coleophoma</taxon>
    </lineage>
</organism>
<sequence>MAFAVIPNVHVCIACHHDDESLEAPKPNMIMPYIDEDIHPASGMAMSPMSGVRCPSCLARGQEVWVIPGRACGYCGTGC</sequence>
<dbReference type="AlphaFoldDB" id="A0A3D8QK42"/>
<accession>A0A3D8QK42</accession>
<name>A0A3D8QK42_9HELO</name>
<keyword evidence="2" id="KW-1185">Reference proteome</keyword>